<evidence type="ECO:0000256" key="2">
    <source>
        <dbReference type="ARBA" id="ARBA00023002"/>
    </source>
</evidence>
<feature type="domain" description="Alanine dehydrogenase/pyridine nucleotide transhydrogenase NAD(H)-binding" evidence="4">
    <location>
        <begin position="135"/>
        <end position="213"/>
    </location>
</feature>
<dbReference type="InterPro" id="IPR007698">
    <property type="entry name" value="AlaDH/PNT_NAD(H)-bd"/>
</dbReference>
<dbReference type="EMBL" id="FMAJ01000001">
    <property type="protein sequence ID" value="SCB56509.1"/>
    <property type="molecule type" value="Genomic_DNA"/>
</dbReference>
<dbReference type="Pfam" id="PF08501">
    <property type="entry name" value="Shikimate_dh_N"/>
    <property type="match status" value="1"/>
</dbReference>
<dbReference type="GO" id="GO:0050661">
    <property type="term" value="F:NADP binding"/>
    <property type="evidence" value="ECO:0007669"/>
    <property type="project" value="TreeGrafter"/>
</dbReference>
<protein>
    <submittedName>
        <fullName evidence="7">Shikimate dehydrogenase</fullName>
    </submittedName>
</protein>
<gene>
    <name evidence="7" type="ORF">GA0061105_101338</name>
</gene>
<proteinExistence type="predicted"/>
<dbReference type="GO" id="GO:0019632">
    <property type="term" value="P:shikimate metabolic process"/>
    <property type="evidence" value="ECO:0007669"/>
    <property type="project" value="TreeGrafter"/>
</dbReference>
<dbReference type="NCBIfam" id="NF009201">
    <property type="entry name" value="PRK12549.1"/>
    <property type="match status" value="1"/>
</dbReference>
<dbReference type="PANTHER" id="PTHR21089:SF1">
    <property type="entry name" value="BIFUNCTIONAL 3-DEHYDROQUINATE DEHYDRATASE_SHIKIMATE DEHYDROGENASE, CHLOROPLASTIC"/>
    <property type="match status" value="1"/>
</dbReference>
<dbReference type="InterPro" id="IPR046346">
    <property type="entry name" value="Aminoacid_DH-like_N_sf"/>
</dbReference>
<dbReference type="STRING" id="1138170.GA0061105_101338"/>
<evidence type="ECO:0000256" key="3">
    <source>
        <dbReference type="ARBA" id="ARBA00023141"/>
    </source>
</evidence>
<dbReference type="InterPro" id="IPR041121">
    <property type="entry name" value="SDH_C"/>
</dbReference>
<comment type="pathway">
    <text evidence="1">Metabolic intermediate biosynthesis; chorismate biosynthesis; chorismate from D-erythrose 4-phosphate and phosphoenolpyruvate: step 4/7.</text>
</comment>
<evidence type="ECO:0000259" key="4">
    <source>
        <dbReference type="Pfam" id="PF01262"/>
    </source>
</evidence>
<keyword evidence="2" id="KW-0560">Oxidoreductase</keyword>
<keyword evidence="3" id="KW-0057">Aromatic amino acid biosynthesis</keyword>
<dbReference type="InterPro" id="IPR022893">
    <property type="entry name" value="Shikimate_DH_fam"/>
</dbReference>
<evidence type="ECO:0000259" key="5">
    <source>
        <dbReference type="Pfam" id="PF08501"/>
    </source>
</evidence>
<dbReference type="GO" id="GO:0005829">
    <property type="term" value="C:cytosol"/>
    <property type="evidence" value="ECO:0007669"/>
    <property type="project" value="TreeGrafter"/>
</dbReference>
<dbReference type="Pfam" id="PF01262">
    <property type="entry name" value="AlaDh_PNT_C"/>
    <property type="match status" value="1"/>
</dbReference>
<feature type="domain" description="Shikimate dehydrogenase substrate binding N-terminal" evidence="5">
    <location>
        <begin position="24"/>
        <end position="111"/>
    </location>
</feature>
<sequence length="300" mass="32473">MERSSHIIESIGHIAMNNKFLVGLIGADIQMSKSPALHETEARHLKLDYRYELVDLAERSLPASALPELLAELSDRGFAGSNITHPCKQTVIAHLTGLSEDAEMLGAVNTVVLRDGKRIGHNTDWYGFYRNFERGMPGAAKTHAVLLGAGGAGVAVAHAAIKLGIEVLSIFDQDTSRAAALADQLNRRFSRTCAQPIRDVGAALDSADGLIHATPTGMRSHPGLPIDPEWLHPRHWVADIVYMPLVTELLALAEKKGCRTLPGGGMTVFQAAAAFELFTGVKPDAERMSRHFEELCRATA</sequence>
<accession>A0A1C3XW98</accession>
<dbReference type="GO" id="GO:0009423">
    <property type="term" value="P:chorismate biosynthetic process"/>
    <property type="evidence" value="ECO:0007669"/>
    <property type="project" value="TreeGrafter"/>
</dbReference>
<dbReference type="GO" id="GO:0004764">
    <property type="term" value="F:shikimate 3-dehydrogenase (NADP+) activity"/>
    <property type="evidence" value="ECO:0007669"/>
    <property type="project" value="InterPro"/>
</dbReference>
<evidence type="ECO:0000256" key="1">
    <source>
        <dbReference type="ARBA" id="ARBA00004871"/>
    </source>
</evidence>
<dbReference type="Proteomes" id="UP000198723">
    <property type="component" value="Unassembled WGS sequence"/>
</dbReference>
<dbReference type="Gene3D" id="3.40.50.10860">
    <property type="entry name" value="Leucine Dehydrogenase, chain A, domain 1"/>
    <property type="match status" value="1"/>
</dbReference>
<organism evidence="7 8">
    <name type="scientific">Rhizobium aethiopicum</name>
    <dbReference type="NCBI Taxonomy" id="1138170"/>
    <lineage>
        <taxon>Bacteria</taxon>
        <taxon>Pseudomonadati</taxon>
        <taxon>Pseudomonadota</taxon>
        <taxon>Alphaproteobacteria</taxon>
        <taxon>Hyphomicrobiales</taxon>
        <taxon>Rhizobiaceae</taxon>
        <taxon>Rhizobium/Agrobacterium group</taxon>
        <taxon>Rhizobium</taxon>
    </lineage>
</organism>
<dbReference type="Gene3D" id="3.40.50.720">
    <property type="entry name" value="NAD(P)-binding Rossmann-like Domain"/>
    <property type="match status" value="1"/>
</dbReference>
<evidence type="ECO:0000313" key="7">
    <source>
        <dbReference type="EMBL" id="SCB56509.1"/>
    </source>
</evidence>
<evidence type="ECO:0000313" key="8">
    <source>
        <dbReference type="Proteomes" id="UP000198723"/>
    </source>
</evidence>
<dbReference type="AlphaFoldDB" id="A0A1C3XW98"/>
<reference evidence="7 8" key="1">
    <citation type="submission" date="2016-08" db="EMBL/GenBank/DDBJ databases">
        <authorList>
            <person name="Seilhamer J.J."/>
        </authorList>
    </citation>
    <scope>NUCLEOTIDE SEQUENCE [LARGE SCALE GENOMIC DNA]</scope>
    <source>
        <strain evidence="7 8">HBR26</strain>
    </source>
</reference>
<dbReference type="SUPFAM" id="SSF53223">
    <property type="entry name" value="Aminoacid dehydrogenase-like, N-terminal domain"/>
    <property type="match status" value="1"/>
</dbReference>
<dbReference type="GO" id="GO:0009073">
    <property type="term" value="P:aromatic amino acid family biosynthetic process"/>
    <property type="evidence" value="ECO:0007669"/>
    <property type="project" value="UniProtKB-KW"/>
</dbReference>
<dbReference type="PANTHER" id="PTHR21089">
    <property type="entry name" value="SHIKIMATE DEHYDROGENASE"/>
    <property type="match status" value="1"/>
</dbReference>
<feature type="domain" description="SDH C-terminal" evidence="6">
    <location>
        <begin position="265"/>
        <end position="288"/>
    </location>
</feature>
<dbReference type="SUPFAM" id="SSF51735">
    <property type="entry name" value="NAD(P)-binding Rossmann-fold domains"/>
    <property type="match status" value="1"/>
</dbReference>
<dbReference type="Pfam" id="PF18317">
    <property type="entry name" value="SDH_C"/>
    <property type="match status" value="1"/>
</dbReference>
<keyword evidence="3" id="KW-0028">Amino-acid biosynthesis</keyword>
<evidence type="ECO:0000259" key="6">
    <source>
        <dbReference type="Pfam" id="PF18317"/>
    </source>
</evidence>
<dbReference type="InterPro" id="IPR036291">
    <property type="entry name" value="NAD(P)-bd_dom_sf"/>
</dbReference>
<dbReference type="CDD" id="cd01065">
    <property type="entry name" value="NAD_bind_Shikimate_DH"/>
    <property type="match status" value="1"/>
</dbReference>
<name>A0A1C3XW98_9HYPH</name>
<dbReference type="InterPro" id="IPR013708">
    <property type="entry name" value="Shikimate_DH-bd_N"/>
</dbReference>